<dbReference type="Pfam" id="PF01325">
    <property type="entry name" value="Fe_dep_repress"/>
    <property type="match status" value="1"/>
</dbReference>
<evidence type="ECO:0000256" key="3">
    <source>
        <dbReference type="ARBA" id="ARBA00023125"/>
    </source>
</evidence>
<dbReference type="GO" id="GO:0046983">
    <property type="term" value="F:protein dimerization activity"/>
    <property type="evidence" value="ECO:0007669"/>
    <property type="project" value="InterPro"/>
</dbReference>
<dbReference type="InterPro" id="IPR036421">
    <property type="entry name" value="Fe_dep_repressor_sf"/>
</dbReference>
<dbReference type="InterPro" id="IPR036390">
    <property type="entry name" value="WH_DNA-bd_sf"/>
</dbReference>
<dbReference type="GO" id="GO:0003700">
    <property type="term" value="F:DNA-binding transcription factor activity"/>
    <property type="evidence" value="ECO:0007669"/>
    <property type="project" value="InterPro"/>
</dbReference>
<dbReference type="Proteomes" id="UP000236248">
    <property type="component" value="Chromosome NCAV"/>
</dbReference>
<dbReference type="RefSeq" id="WP_103286530.1">
    <property type="nucleotide sequence ID" value="NZ_LT981265.1"/>
</dbReference>
<dbReference type="SUPFAM" id="SSF46785">
    <property type="entry name" value="Winged helix' DNA-binding domain"/>
    <property type="match status" value="1"/>
</dbReference>
<dbReference type="InterPro" id="IPR022687">
    <property type="entry name" value="HTH_DTXR"/>
</dbReference>
<organism evidence="6 7">
    <name type="scientific">Candidatus Nitrosocaldus cavascurensis</name>
    <dbReference type="NCBI Taxonomy" id="2058097"/>
    <lineage>
        <taxon>Archaea</taxon>
        <taxon>Nitrososphaerota</taxon>
        <taxon>Nitrososphaeria</taxon>
        <taxon>Candidatus Nitrosocaldales</taxon>
        <taxon>Candidatus Nitrosocaldaceae</taxon>
        <taxon>Candidatus Nitrosocaldus</taxon>
    </lineage>
</organism>
<evidence type="ECO:0000256" key="1">
    <source>
        <dbReference type="ARBA" id="ARBA00007871"/>
    </source>
</evidence>
<dbReference type="SMART" id="SM00529">
    <property type="entry name" value="HTH_DTXR"/>
    <property type="match status" value="1"/>
</dbReference>
<dbReference type="InterPro" id="IPR001367">
    <property type="entry name" value="Fe_dep_repressor"/>
</dbReference>
<dbReference type="EMBL" id="LT981265">
    <property type="protein sequence ID" value="SPC34901.1"/>
    <property type="molecule type" value="Genomic_DNA"/>
</dbReference>
<evidence type="ECO:0000313" key="7">
    <source>
        <dbReference type="Proteomes" id="UP000236248"/>
    </source>
</evidence>
<comment type="similarity">
    <text evidence="1">Belongs to the DtxR/MntR family.</text>
</comment>
<evidence type="ECO:0000313" key="6">
    <source>
        <dbReference type="EMBL" id="SPC34901.1"/>
    </source>
</evidence>
<dbReference type="AlphaFoldDB" id="A0A2K5ATE5"/>
<accession>A0A2K5ATE5</accession>
<proteinExistence type="inferred from homology"/>
<dbReference type="GO" id="GO:0003677">
    <property type="term" value="F:DNA binding"/>
    <property type="evidence" value="ECO:0007669"/>
    <property type="project" value="UniProtKB-KW"/>
</dbReference>
<reference evidence="7" key="1">
    <citation type="submission" date="2018-01" db="EMBL/GenBank/DDBJ databases">
        <authorList>
            <person name="Kerou L M."/>
        </authorList>
    </citation>
    <scope>NUCLEOTIDE SEQUENCE [LARGE SCALE GENOMIC DNA]</scope>
    <source>
        <strain evidence="7">SCU2</strain>
    </source>
</reference>
<dbReference type="SUPFAM" id="SSF47979">
    <property type="entry name" value="Iron-dependent repressor protein, dimerization domain"/>
    <property type="match status" value="1"/>
</dbReference>
<evidence type="ECO:0000256" key="2">
    <source>
        <dbReference type="ARBA" id="ARBA00023015"/>
    </source>
</evidence>
<dbReference type="KEGG" id="ncv:NCAV_1738"/>
<evidence type="ECO:0000259" key="5">
    <source>
        <dbReference type="PROSITE" id="PS50944"/>
    </source>
</evidence>
<dbReference type="Pfam" id="PF02742">
    <property type="entry name" value="Fe_dep_repr_C"/>
    <property type="match status" value="1"/>
</dbReference>
<dbReference type="InterPro" id="IPR022689">
    <property type="entry name" value="Iron_dep_repressor"/>
</dbReference>
<feature type="domain" description="HTH dtxR-type" evidence="5">
    <location>
        <begin position="15"/>
        <end position="74"/>
    </location>
</feature>
<dbReference type="GO" id="GO:0046914">
    <property type="term" value="F:transition metal ion binding"/>
    <property type="evidence" value="ECO:0007669"/>
    <property type="project" value="InterPro"/>
</dbReference>
<keyword evidence="3" id="KW-0238">DNA-binding</keyword>
<dbReference type="PROSITE" id="PS50944">
    <property type="entry name" value="HTH_DTXR"/>
    <property type="match status" value="1"/>
</dbReference>
<keyword evidence="7" id="KW-1185">Reference proteome</keyword>
<dbReference type="Gene3D" id="1.10.10.10">
    <property type="entry name" value="Winged helix-like DNA-binding domain superfamily/Winged helix DNA-binding domain"/>
    <property type="match status" value="1"/>
</dbReference>
<dbReference type="PANTHER" id="PTHR33238">
    <property type="entry name" value="IRON (METAL) DEPENDENT REPRESSOR, DTXR FAMILY"/>
    <property type="match status" value="1"/>
</dbReference>
<keyword evidence="4" id="KW-0804">Transcription</keyword>
<gene>
    <name evidence="6" type="primary">dtxR</name>
    <name evidence="6" type="ORF">NCAV_1738</name>
</gene>
<evidence type="ECO:0000256" key="4">
    <source>
        <dbReference type="ARBA" id="ARBA00023163"/>
    </source>
</evidence>
<protein>
    <submittedName>
        <fullName evidence="6">Diphtheria toxin repressor protein</fullName>
    </submittedName>
</protein>
<dbReference type="GeneID" id="41595720"/>
<sequence>MMEKEEALFIETAEREHIEMYLKAIWMLNERGEEAKVSVIARVLNIKQPSVVQMLRKLHRRGYVIYSNGKAELTDKGNEIGMQMIRNSRLLEVLMKNALKIDLDEEMVCGMEHHMSKRFADAICTLLNHPRICPHGYTIPEGECCKNNRLTESGQL</sequence>
<dbReference type="InterPro" id="IPR036388">
    <property type="entry name" value="WH-like_DNA-bd_sf"/>
</dbReference>
<dbReference type="InterPro" id="IPR050536">
    <property type="entry name" value="DtxR_MntR_Metal-Reg"/>
</dbReference>
<name>A0A2K5ATE5_9ARCH</name>
<keyword evidence="2" id="KW-0805">Transcription regulation</keyword>
<dbReference type="PANTHER" id="PTHR33238:SF7">
    <property type="entry name" value="IRON-DEPENDENT TRANSCRIPTIONAL REGULATOR"/>
    <property type="match status" value="1"/>
</dbReference>